<name>F6EKH4_HOYSD</name>
<organism evidence="2 3">
    <name type="scientific">Hoyosella subflava (strain DSM 45089 / JCM 17490 / NBRC 109087 / DQS3-9A1)</name>
    <name type="common">Amycolicicoccus subflavus</name>
    <dbReference type="NCBI Taxonomy" id="443218"/>
    <lineage>
        <taxon>Bacteria</taxon>
        <taxon>Bacillati</taxon>
        <taxon>Actinomycetota</taxon>
        <taxon>Actinomycetes</taxon>
        <taxon>Mycobacteriales</taxon>
        <taxon>Hoyosellaceae</taxon>
        <taxon>Hoyosella</taxon>
    </lineage>
</organism>
<reference evidence="2 3" key="1">
    <citation type="journal article" date="2011" name="J. Bacteriol.">
        <title>Complete genome sequence of Amycolicicoccus subflavus DQS3-9A1T, an actinomycete isolated from crude oil-polluted soil.</title>
        <authorList>
            <person name="Cai M."/>
            <person name="Chen W.M."/>
            <person name="Nie Y."/>
            <person name="Chi C.Q."/>
            <person name="Wang Y.N."/>
            <person name="Tang Y.Q."/>
            <person name="Li G.Y."/>
            <person name="Wu X.L."/>
        </authorList>
    </citation>
    <scope>NUCLEOTIDE SEQUENCE [LARGE SCALE GENOMIC DNA]</scope>
    <source>
        <strain evidence="3">DSM 45089 / DQS3-9A1</strain>
    </source>
</reference>
<keyword evidence="1" id="KW-0472">Membrane</keyword>
<keyword evidence="1" id="KW-1133">Transmembrane helix</keyword>
<dbReference type="Proteomes" id="UP000009235">
    <property type="component" value="Chromosome"/>
</dbReference>
<evidence type="ECO:0000313" key="2">
    <source>
        <dbReference type="EMBL" id="AEF39145.1"/>
    </source>
</evidence>
<feature type="transmembrane region" description="Helical" evidence="1">
    <location>
        <begin position="6"/>
        <end position="29"/>
    </location>
</feature>
<evidence type="ECO:0000313" key="3">
    <source>
        <dbReference type="Proteomes" id="UP000009235"/>
    </source>
</evidence>
<dbReference type="eggNOG" id="ENOG5030RVW">
    <property type="taxonomic scope" value="Bacteria"/>
</dbReference>
<evidence type="ECO:0000256" key="1">
    <source>
        <dbReference type="SAM" id="Phobius"/>
    </source>
</evidence>
<accession>F6EKH4</accession>
<dbReference type="RefSeq" id="WP_013805494.1">
    <property type="nucleotide sequence ID" value="NC_015564.1"/>
</dbReference>
<sequence length="151" mass="17009">MLLLALGEYALLATVTGFAVAVVLALLMYRTRRSIEAPTDTEDPRGVRAEQSQQELLDRWRSRAEFTISWADGSRGDWDLHLRPVLAREFEQVTKVRARGNRAQYQAAGELLFGPVLWKWVDASQTSRAHRDDPGPGRTVLADILARLEHA</sequence>
<dbReference type="STRING" id="443218.AS9A_0691"/>
<dbReference type="AlphaFoldDB" id="F6EKH4"/>
<proteinExistence type="predicted"/>
<keyword evidence="1" id="KW-0812">Transmembrane</keyword>
<dbReference type="HOGENOM" id="CLU_138494_0_0_11"/>
<protein>
    <submittedName>
        <fullName evidence="2">Uncharacterized protein</fullName>
    </submittedName>
</protein>
<dbReference type="KEGG" id="asd:AS9A_0691"/>
<keyword evidence="3" id="KW-1185">Reference proteome</keyword>
<gene>
    <name evidence="2" type="ordered locus">AS9A_0691</name>
</gene>
<dbReference type="EMBL" id="CP002786">
    <property type="protein sequence ID" value="AEF39145.1"/>
    <property type="molecule type" value="Genomic_DNA"/>
</dbReference>
<dbReference type="OrthoDB" id="4571146at2"/>